<feature type="domain" description="DUF4166" evidence="1">
    <location>
        <begin position="16"/>
        <end position="199"/>
    </location>
</feature>
<protein>
    <submittedName>
        <fullName evidence="2">DUF4166 domain-containing protein</fullName>
    </submittedName>
</protein>
<reference evidence="2 3" key="1">
    <citation type="submission" date="2018-10" db="EMBL/GenBank/DDBJ databases">
        <title>Aeromicrobium sp. 9W16Y-2 whole genome shotgun sequence.</title>
        <authorList>
            <person name="Li F."/>
        </authorList>
    </citation>
    <scope>NUCLEOTIDE SEQUENCE [LARGE SCALE GENOMIC DNA]</scope>
    <source>
        <strain evidence="2 3">9W16Y-2</strain>
    </source>
</reference>
<comment type="caution">
    <text evidence="2">The sequence shown here is derived from an EMBL/GenBank/DDBJ whole genome shotgun (WGS) entry which is preliminary data.</text>
</comment>
<dbReference type="OrthoDB" id="2448833at2"/>
<accession>A0A3L8PHX8</accession>
<proteinExistence type="predicted"/>
<dbReference type="Pfam" id="PF13761">
    <property type="entry name" value="DUF4166"/>
    <property type="match status" value="1"/>
</dbReference>
<organism evidence="2 3">
    <name type="scientific">Aeromicrobium phragmitis</name>
    <dbReference type="NCBI Taxonomy" id="2478914"/>
    <lineage>
        <taxon>Bacteria</taxon>
        <taxon>Bacillati</taxon>
        <taxon>Actinomycetota</taxon>
        <taxon>Actinomycetes</taxon>
        <taxon>Propionibacteriales</taxon>
        <taxon>Nocardioidaceae</taxon>
        <taxon>Aeromicrobium</taxon>
    </lineage>
</organism>
<dbReference type="EMBL" id="RDBF01000015">
    <property type="protein sequence ID" value="RLV54660.1"/>
    <property type="molecule type" value="Genomic_DNA"/>
</dbReference>
<keyword evidence="3" id="KW-1185">Reference proteome</keyword>
<dbReference type="Proteomes" id="UP000282515">
    <property type="component" value="Unassembled WGS sequence"/>
</dbReference>
<evidence type="ECO:0000313" key="3">
    <source>
        <dbReference type="Proteomes" id="UP000282515"/>
    </source>
</evidence>
<dbReference type="AlphaFoldDB" id="A0A3L8PHX8"/>
<evidence type="ECO:0000259" key="1">
    <source>
        <dbReference type="Pfam" id="PF13761"/>
    </source>
</evidence>
<sequence>MTSIFGQALGSEFARLHPALRRRFGLEPDQTCLGRGVMRRVWRGPAYLEPFLRLGTLRNILFPESGWNVPFTIENHAYVDGLGRETVSFVRTFDVANGRRRRFDATMIQVPGVGVVDFLGTHQHLAVALDLQVVDGALDIRSRAQAFVLPGGRSVALPLWATVVARVRERYDDEAQEYVIDVRVEHPRWGPVFGYDGRFVCEFAERPASALVMPYRERAAPVGWAA</sequence>
<dbReference type="RefSeq" id="WP_121795431.1">
    <property type="nucleotide sequence ID" value="NZ_RDBF01000015.1"/>
</dbReference>
<name>A0A3L8PHX8_9ACTN</name>
<dbReference type="InterPro" id="IPR025311">
    <property type="entry name" value="DUF4166"/>
</dbReference>
<evidence type="ECO:0000313" key="2">
    <source>
        <dbReference type="EMBL" id="RLV54660.1"/>
    </source>
</evidence>
<gene>
    <name evidence="2" type="ORF">D9V41_15195</name>
</gene>